<organism evidence="1 2">
    <name type="scientific">Gigaspora rosea</name>
    <dbReference type="NCBI Taxonomy" id="44941"/>
    <lineage>
        <taxon>Eukaryota</taxon>
        <taxon>Fungi</taxon>
        <taxon>Fungi incertae sedis</taxon>
        <taxon>Mucoromycota</taxon>
        <taxon>Glomeromycotina</taxon>
        <taxon>Glomeromycetes</taxon>
        <taxon>Diversisporales</taxon>
        <taxon>Gigasporaceae</taxon>
        <taxon>Gigaspora</taxon>
    </lineage>
</organism>
<gene>
    <name evidence="1" type="ORF">C2G38_1521195</name>
</gene>
<evidence type="ECO:0000313" key="1">
    <source>
        <dbReference type="EMBL" id="RIB16284.1"/>
    </source>
</evidence>
<dbReference type="EMBL" id="QKWP01000687">
    <property type="protein sequence ID" value="RIB16284.1"/>
    <property type="molecule type" value="Genomic_DNA"/>
</dbReference>
<accession>A0A397V185</accession>
<comment type="caution">
    <text evidence="1">The sequence shown here is derived from an EMBL/GenBank/DDBJ whole genome shotgun (WGS) entry which is preliminary data.</text>
</comment>
<dbReference type="Proteomes" id="UP000266673">
    <property type="component" value="Unassembled WGS sequence"/>
</dbReference>
<name>A0A397V185_9GLOM</name>
<proteinExistence type="predicted"/>
<reference evidence="1 2" key="1">
    <citation type="submission" date="2018-06" db="EMBL/GenBank/DDBJ databases">
        <title>Comparative genomics reveals the genomic features of Rhizophagus irregularis, R. cerebriforme, R. diaphanum and Gigaspora rosea, and their symbiotic lifestyle signature.</title>
        <authorList>
            <person name="Morin E."/>
            <person name="San Clemente H."/>
            <person name="Chen E.C.H."/>
            <person name="De La Providencia I."/>
            <person name="Hainaut M."/>
            <person name="Kuo A."/>
            <person name="Kohler A."/>
            <person name="Murat C."/>
            <person name="Tang N."/>
            <person name="Roy S."/>
            <person name="Loubradou J."/>
            <person name="Henrissat B."/>
            <person name="Grigoriev I.V."/>
            <person name="Corradi N."/>
            <person name="Roux C."/>
            <person name="Martin F.M."/>
        </authorList>
    </citation>
    <scope>NUCLEOTIDE SEQUENCE [LARGE SCALE GENOMIC DNA]</scope>
    <source>
        <strain evidence="1 2">DAOM 194757</strain>
    </source>
</reference>
<dbReference type="AlphaFoldDB" id="A0A397V185"/>
<evidence type="ECO:0000313" key="2">
    <source>
        <dbReference type="Proteomes" id="UP000266673"/>
    </source>
</evidence>
<keyword evidence="2" id="KW-1185">Reference proteome</keyword>
<protein>
    <submittedName>
        <fullName evidence="1">Uncharacterized protein</fullName>
    </submittedName>
</protein>
<sequence>MLIFIMSRYMIINIPVITLNINIRAHKILQSKDTAFTNFFIFLKYSVWHFNIFL</sequence>